<evidence type="ECO:0000313" key="4">
    <source>
        <dbReference type="EMBL" id="CAL6052335.1"/>
    </source>
</evidence>
<organism evidence="2">
    <name type="scientific">Hexamita inflata</name>
    <dbReference type="NCBI Taxonomy" id="28002"/>
    <lineage>
        <taxon>Eukaryota</taxon>
        <taxon>Metamonada</taxon>
        <taxon>Diplomonadida</taxon>
        <taxon>Hexamitidae</taxon>
        <taxon>Hexamitinae</taxon>
        <taxon>Hexamita</taxon>
    </lineage>
</organism>
<evidence type="ECO:0000313" key="2">
    <source>
        <dbReference type="EMBL" id="CAI9935802.1"/>
    </source>
</evidence>
<keyword evidence="5" id="KW-1185">Reference proteome</keyword>
<evidence type="ECO:0000313" key="3">
    <source>
        <dbReference type="EMBL" id="CAL6052329.1"/>
    </source>
</evidence>
<accession>A0AA86U2L3</accession>
<reference evidence="3 5" key="2">
    <citation type="submission" date="2024-07" db="EMBL/GenBank/DDBJ databases">
        <authorList>
            <person name="Akdeniz Z."/>
        </authorList>
    </citation>
    <scope>NUCLEOTIDE SEQUENCE [LARGE SCALE GENOMIC DNA]</scope>
</reference>
<dbReference type="EMBL" id="CATOUU010000623">
    <property type="protein sequence ID" value="CAI9935799.1"/>
    <property type="molecule type" value="Genomic_DNA"/>
</dbReference>
<comment type="caution">
    <text evidence="2">The sequence shown here is derived from an EMBL/GenBank/DDBJ whole genome shotgun (WGS) entry which is preliminary data.</text>
</comment>
<evidence type="ECO:0000313" key="5">
    <source>
        <dbReference type="Proteomes" id="UP001642409"/>
    </source>
</evidence>
<proteinExistence type="predicted"/>
<evidence type="ECO:0000313" key="1">
    <source>
        <dbReference type="EMBL" id="CAI9935799.1"/>
    </source>
</evidence>
<protein>
    <submittedName>
        <fullName evidence="3">Hypothetical_protein</fullName>
    </submittedName>
</protein>
<dbReference type="EMBL" id="CAXDID020000191">
    <property type="protein sequence ID" value="CAL6052335.1"/>
    <property type="molecule type" value="Genomic_DNA"/>
</dbReference>
<dbReference type="EMBL" id="CATOUU010000623">
    <property type="protein sequence ID" value="CAI9935802.1"/>
    <property type="molecule type" value="Genomic_DNA"/>
</dbReference>
<sequence>MHLYQTVLVQSDYENQHRKVVYCKITINRTSTKLVKYGKNRSNVKQLIHAKFLQLEVCEFEHKPDKYFIGSSCQWQYIEYVLVKYLGQGLSQRKNSQYRFFVNLKKANNARINVVIDGAVKIYQILIPHLHLLYNNQIKSIQTKYYNKNNVLSSVIILDGRFSFQLRLQTIFQSKIRNTLGATFFSTQIKRRASLIIVQLVVCLCSQDNSVFTLDAILMIISFELGKTALYITVIHISFVIQKQKNGSGSFSAQNQHSCTCGECTDQLFVQKVFVDTST</sequence>
<gene>
    <name evidence="1" type="ORF">HINF_LOCUS23444</name>
    <name evidence="2" type="ORF">HINF_LOCUS23447</name>
    <name evidence="3" type="ORF">HINF_LOCUS44798</name>
    <name evidence="4" type="ORF">HINF_LOCUS44801</name>
</gene>
<dbReference type="AlphaFoldDB" id="A0AA86U2L3"/>
<name>A0AA86U2L3_9EUKA</name>
<dbReference type="Proteomes" id="UP001642409">
    <property type="component" value="Unassembled WGS sequence"/>
</dbReference>
<dbReference type="EMBL" id="CAXDID020000191">
    <property type="protein sequence ID" value="CAL6052329.1"/>
    <property type="molecule type" value="Genomic_DNA"/>
</dbReference>
<reference evidence="2" key="1">
    <citation type="submission" date="2023-06" db="EMBL/GenBank/DDBJ databases">
        <authorList>
            <person name="Kurt Z."/>
        </authorList>
    </citation>
    <scope>NUCLEOTIDE SEQUENCE</scope>
</reference>